<evidence type="ECO:0000313" key="3">
    <source>
        <dbReference type="EMBL" id="CAK6984352.1"/>
    </source>
</evidence>
<feature type="compositionally biased region" description="Polar residues" evidence="1">
    <location>
        <begin position="146"/>
        <end position="158"/>
    </location>
</feature>
<proteinExistence type="predicted"/>
<keyword evidence="4" id="KW-1185">Reference proteome</keyword>
<reference evidence="3 4" key="1">
    <citation type="submission" date="2024-01" db="EMBL/GenBank/DDBJ databases">
        <authorList>
            <person name="Alioto T."/>
            <person name="Alioto T."/>
            <person name="Gomez Garrido J."/>
        </authorList>
    </citation>
    <scope>NUCLEOTIDE SEQUENCE [LARGE SCALE GENOMIC DNA]</scope>
</reference>
<evidence type="ECO:0000313" key="4">
    <source>
        <dbReference type="Proteomes" id="UP001314229"/>
    </source>
</evidence>
<accession>A0AAV1QJ22</accession>
<feature type="transmembrane region" description="Helical" evidence="2">
    <location>
        <begin position="75"/>
        <end position="92"/>
    </location>
</feature>
<organism evidence="3 4">
    <name type="scientific">Scomber scombrus</name>
    <name type="common">Atlantic mackerel</name>
    <name type="synonym">Scomber vernalis</name>
    <dbReference type="NCBI Taxonomy" id="13677"/>
    <lineage>
        <taxon>Eukaryota</taxon>
        <taxon>Metazoa</taxon>
        <taxon>Chordata</taxon>
        <taxon>Craniata</taxon>
        <taxon>Vertebrata</taxon>
        <taxon>Euteleostomi</taxon>
        <taxon>Actinopterygii</taxon>
        <taxon>Neopterygii</taxon>
        <taxon>Teleostei</taxon>
        <taxon>Neoteleostei</taxon>
        <taxon>Acanthomorphata</taxon>
        <taxon>Pelagiaria</taxon>
        <taxon>Scombriformes</taxon>
        <taxon>Scombridae</taxon>
        <taxon>Scomber</taxon>
    </lineage>
</organism>
<gene>
    <name evidence="3" type="ORF">FSCOSCO3_A033609</name>
</gene>
<keyword evidence="2" id="KW-0472">Membrane</keyword>
<dbReference type="Proteomes" id="UP001314229">
    <property type="component" value="Unassembled WGS sequence"/>
</dbReference>
<protein>
    <submittedName>
        <fullName evidence="3">Uncharacterized protein LOC122994024</fullName>
    </submittedName>
</protein>
<keyword evidence="2" id="KW-0812">Transmembrane</keyword>
<evidence type="ECO:0000256" key="1">
    <source>
        <dbReference type="SAM" id="MobiDB-lite"/>
    </source>
</evidence>
<dbReference type="AlphaFoldDB" id="A0AAV1QJ22"/>
<feature type="region of interest" description="Disordered" evidence="1">
    <location>
        <begin position="144"/>
        <end position="166"/>
    </location>
</feature>
<sequence length="166" mass="18527">MDVSHAWFLLRVQCCDNCEGGEQSEVTTSGSSLRVYLLNDSIICNHSNQVSWTRDRKENRPLCSFTADTNEGRRIAIGIVIPVFLLCICCLYRRITNQQKRKNCENPIYESIQDINLNQTPNPNATEDASGLSPTSTYALLGHSTAPVQSTETVNTPKPETIDCML</sequence>
<evidence type="ECO:0000256" key="2">
    <source>
        <dbReference type="SAM" id="Phobius"/>
    </source>
</evidence>
<keyword evidence="2" id="KW-1133">Transmembrane helix</keyword>
<comment type="caution">
    <text evidence="3">The sequence shown here is derived from an EMBL/GenBank/DDBJ whole genome shotgun (WGS) entry which is preliminary data.</text>
</comment>
<name>A0AAV1QJ22_SCOSC</name>
<dbReference type="EMBL" id="CAWUFR010001775">
    <property type="protein sequence ID" value="CAK6984352.1"/>
    <property type="molecule type" value="Genomic_DNA"/>
</dbReference>